<evidence type="ECO:0000313" key="1">
    <source>
        <dbReference type="EMBL" id="EMD40938.1"/>
    </source>
</evidence>
<dbReference type="HOGENOM" id="CLU_051720_1_0_1"/>
<dbReference type="AlphaFoldDB" id="M2QV35"/>
<dbReference type="EMBL" id="KB445792">
    <property type="protein sequence ID" value="EMD40938.1"/>
    <property type="molecule type" value="Genomic_DNA"/>
</dbReference>
<sequence>MSPRFTHGRNLEGLEPFPGIPVEIIMHILEEAACLDRQTALTISLVSSWARKLALPYLFSTLVYRNTPSISGTQVSKSSAHSRQAHPGVPDHVRRFVRNLWSESVGIYTPSSEIDFFQSCPNVENLALPSPSLRALHMAIQAQAQKPEIQSGESHLIFPSRLRSITIITHTFRYDWHFLVGQRLPGPNGGSVLDQITHLRILDMQISTYSPHAHLPKLTHIALPFLDLGNAPNQMTLRLPEGLLQHPSLQMIVLTVDERKFVTNRWYHVSEYSATGTSGGGLGSPRDNFRKLVTWAQEKDARVHVVLSPRIGKDACTEWEEAARGGMDIWQAAARSRMDESYGMGLPAIYPEPTKW</sequence>
<name>M2QV35_CERS8</name>
<reference evidence="1 2" key="1">
    <citation type="journal article" date="2012" name="Proc. Natl. Acad. Sci. U.S.A.">
        <title>Comparative genomics of Ceriporiopsis subvermispora and Phanerochaete chrysosporium provide insight into selective ligninolysis.</title>
        <authorList>
            <person name="Fernandez-Fueyo E."/>
            <person name="Ruiz-Duenas F.J."/>
            <person name="Ferreira P."/>
            <person name="Floudas D."/>
            <person name="Hibbett D.S."/>
            <person name="Canessa P."/>
            <person name="Larrondo L.F."/>
            <person name="James T.Y."/>
            <person name="Seelenfreund D."/>
            <person name="Lobos S."/>
            <person name="Polanco R."/>
            <person name="Tello M."/>
            <person name="Honda Y."/>
            <person name="Watanabe T."/>
            <person name="Watanabe T."/>
            <person name="Ryu J.S."/>
            <person name="Kubicek C.P."/>
            <person name="Schmoll M."/>
            <person name="Gaskell J."/>
            <person name="Hammel K.E."/>
            <person name="St John F.J."/>
            <person name="Vanden Wymelenberg A."/>
            <person name="Sabat G."/>
            <person name="Splinter BonDurant S."/>
            <person name="Syed K."/>
            <person name="Yadav J.S."/>
            <person name="Doddapaneni H."/>
            <person name="Subramanian V."/>
            <person name="Lavin J.L."/>
            <person name="Oguiza J.A."/>
            <person name="Perez G."/>
            <person name="Pisabarro A.G."/>
            <person name="Ramirez L."/>
            <person name="Santoyo F."/>
            <person name="Master E."/>
            <person name="Coutinho P.M."/>
            <person name="Henrissat B."/>
            <person name="Lombard V."/>
            <person name="Magnuson J.K."/>
            <person name="Kuees U."/>
            <person name="Hori C."/>
            <person name="Igarashi K."/>
            <person name="Samejima M."/>
            <person name="Held B.W."/>
            <person name="Barry K.W."/>
            <person name="LaButti K.M."/>
            <person name="Lapidus A."/>
            <person name="Lindquist E.A."/>
            <person name="Lucas S.M."/>
            <person name="Riley R."/>
            <person name="Salamov A.A."/>
            <person name="Hoffmeister D."/>
            <person name="Schwenk D."/>
            <person name="Hadar Y."/>
            <person name="Yarden O."/>
            <person name="de Vries R.P."/>
            <person name="Wiebenga A."/>
            <person name="Stenlid J."/>
            <person name="Eastwood D."/>
            <person name="Grigoriev I.V."/>
            <person name="Berka R.M."/>
            <person name="Blanchette R.A."/>
            <person name="Kersten P."/>
            <person name="Martinez A.T."/>
            <person name="Vicuna R."/>
            <person name="Cullen D."/>
        </authorList>
    </citation>
    <scope>NUCLEOTIDE SEQUENCE [LARGE SCALE GENOMIC DNA]</scope>
    <source>
        <strain evidence="1 2">B</strain>
    </source>
</reference>
<accession>M2QV35</accession>
<dbReference type="STRING" id="914234.M2QV35"/>
<gene>
    <name evidence="1" type="ORF">CERSUDRAFT_71182</name>
</gene>
<proteinExistence type="predicted"/>
<dbReference type="OrthoDB" id="2795673at2759"/>
<organism evidence="1 2">
    <name type="scientific">Ceriporiopsis subvermispora (strain B)</name>
    <name type="common">White-rot fungus</name>
    <name type="synonym">Gelatoporia subvermispora</name>
    <dbReference type="NCBI Taxonomy" id="914234"/>
    <lineage>
        <taxon>Eukaryota</taxon>
        <taxon>Fungi</taxon>
        <taxon>Dikarya</taxon>
        <taxon>Basidiomycota</taxon>
        <taxon>Agaricomycotina</taxon>
        <taxon>Agaricomycetes</taxon>
        <taxon>Polyporales</taxon>
        <taxon>Gelatoporiaceae</taxon>
        <taxon>Gelatoporia</taxon>
    </lineage>
</organism>
<keyword evidence="2" id="KW-1185">Reference proteome</keyword>
<evidence type="ECO:0000313" key="2">
    <source>
        <dbReference type="Proteomes" id="UP000016930"/>
    </source>
</evidence>
<protein>
    <submittedName>
        <fullName evidence="1">Uncharacterized protein</fullName>
    </submittedName>
</protein>
<dbReference type="Proteomes" id="UP000016930">
    <property type="component" value="Unassembled WGS sequence"/>
</dbReference>